<dbReference type="InterPro" id="IPR035940">
    <property type="entry name" value="CAP_sf"/>
</dbReference>
<dbReference type="Gene3D" id="3.40.33.10">
    <property type="entry name" value="CAP"/>
    <property type="match status" value="1"/>
</dbReference>
<dbReference type="EMBL" id="JARK01001381">
    <property type="protein sequence ID" value="EYC12926.1"/>
    <property type="molecule type" value="Genomic_DNA"/>
</dbReference>
<dbReference type="InterPro" id="IPR014044">
    <property type="entry name" value="CAP_dom"/>
</dbReference>
<evidence type="ECO:0000313" key="3">
    <source>
        <dbReference type="Proteomes" id="UP000024635"/>
    </source>
</evidence>
<protein>
    <recommendedName>
        <fullName evidence="1">SCP domain-containing protein</fullName>
    </recommendedName>
</protein>
<accession>A0A016UDC9</accession>
<reference evidence="3" key="1">
    <citation type="journal article" date="2015" name="Nat. Genet.">
        <title>The genome and transcriptome of the zoonotic hookworm Ancylostoma ceylanicum identify infection-specific gene families.</title>
        <authorList>
            <person name="Schwarz E.M."/>
            <person name="Hu Y."/>
            <person name="Antoshechkin I."/>
            <person name="Miller M.M."/>
            <person name="Sternberg P.W."/>
            <person name="Aroian R.V."/>
        </authorList>
    </citation>
    <scope>NUCLEOTIDE SEQUENCE</scope>
    <source>
        <strain evidence="3">HY135</strain>
    </source>
</reference>
<organism evidence="2 3">
    <name type="scientific">Ancylostoma ceylanicum</name>
    <dbReference type="NCBI Taxonomy" id="53326"/>
    <lineage>
        <taxon>Eukaryota</taxon>
        <taxon>Metazoa</taxon>
        <taxon>Ecdysozoa</taxon>
        <taxon>Nematoda</taxon>
        <taxon>Chromadorea</taxon>
        <taxon>Rhabditida</taxon>
        <taxon>Rhabditina</taxon>
        <taxon>Rhabditomorpha</taxon>
        <taxon>Strongyloidea</taxon>
        <taxon>Ancylostomatidae</taxon>
        <taxon>Ancylostomatinae</taxon>
        <taxon>Ancylostoma</taxon>
    </lineage>
</organism>
<proteinExistence type="predicted"/>
<keyword evidence="3" id="KW-1185">Reference proteome</keyword>
<dbReference type="AlphaFoldDB" id="A0A016UDC9"/>
<evidence type="ECO:0000313" key="2">
    <source>
        <dbReference type="EMBL" id="EYC12926.1"/>
    </source>
</evidence>
<dbReference type="SMART" id="SM00198">
    <property type="entry name" value="SCP"/>
    <property type="match status" value="1"/>
</dbReference>
<comment type="caution">
    <text evidence="2">The sequence shown here is derived from an EMBL/GenBank/DDBJ whole genome shotgun (WGS) entry which is preliminary data.</text>
</comment>
<feature type="domain" description="SCP" evidence="1">
    <location>
        <begin position="25"/>
        <end position="173"/>
    </location>
</feature>
<dbReference type="Proteomes" id="UP000024635">
    <property type="component" value="Unassembled WGS sequence"/>
</dbReference>
<gene>
    <name evidence="2" type="primary">Acey_s0045.g1162</name>
    <name evidence="2" type="synonym">ASP-s0045.g1162</name>
    <name evidence="2" type="ORF">Y032_0045g1162</name>
</gene>
<dbReference type="STRING" id="53326.A0A016UDC9"/>
<dbReference type="Pfam" id="PF00188">
    <property type="entry name" value="CAP"/>
    <property type="match status" value="1"/>
</dbReference>
<dbReference type="CDD" id="cd05380">
    <property type="entry name" value="CAP_euk"/>
    <property type="match status" value="1"/>
</dbReference>
<name>A0A016UDC9_9BILA</name>
<sequence>MCNKPGIGDNAEHCAFNCSDTLPVEMRKRIVQYQNERRNELLKGQVNGANGNLKPAKYMNDLTWSCHLEAVAASRCRNGFINTNFLYETGAASDIVVGRGCNPTPLHFNDFKKAMDNWRNQAGGYRDNYFRDRTREEFAQMMNADASEVGCAYEKKGRLTSILCLYNKRVVLGEPFYQVAEDELATKAPKNEVKAN</sequence>
<evidence type="ECO:0000259" key="1">
    <source>
        <dbReference type="SMART" id="SM00198"/>
    </source>
</evidence>
<dbReference type="SUPFAM" id="SSF55797">
    <property type="entry name" value="PR-1-like"/>
    <property type="match status" value="1"/>
</dbReference>